<dbReference type="Gene3D" id="1.10.10.10">
    <property type="entry name" value="Winged helix-like DNA-binding domain superfamily/Winged helix DNA-binding domain"/>
    <property type="match status" value="1"/>
</dbReference>
<comment type="caution">
    <text evidence="6">The sequence shown here is derived from an EMBL/GenBank/DDBJ whole genome shotgun (WGS) entry which is preliminary data.</text>
</comment>
<dbReference type="Gene3D" id="3.40.50.300">
    <property type="entry name" value="P-loop containing nucleotide triphosphate hydrolases"/>
    <property type="match status" value="1"/>
</dbReference>
<dbReference type="InterPro" id="IPR049945">
    <property type="entry name" value="AAA_22"/>
</dbReference>
<dbReference type="RefSeq" id="WP_166756587.1">
    <property type="nucleotide sequence ID" value="NZ_BAABJU010000003.1"/>
</dbReference>
<protein>
    <submittedName>
        <fullName evidence="6">Putative ATPase/DNA-binding SARP family transcriptional activator</fullName>
    </submittedName>
</protein>
<dbReference type="CDD" id="cd15831">
    <property type="entry name" value="BTAD"/>
    <property type="match status" value="1"/>
</dbReference>
<evidence type="ECO:0000313" key="5">
    <source>
        <dbReference type="EMBL" id="GGL78468.1"/>
    </source>
</evidence>
<evidence type="ECO:0000313" key="7">
    <source>
        <dbReference type="Proteomes" id="UP000552836"/>
    </source>
</evidence>
<evidence type="ECO:0000313" key="6">
    <source>
        <dbReference type="EMBL" id="NIH68982.1"/>
    </source>
</evidence>
<dbReference type="PANTHER" id="PTHR47691">
    <property type="entry name" value="REGULATOR-RELATED"/>
    <property type="match status" value="1"/>
</dbReference>
<organism evidence="6 7">
    <name type="scientific">Modestobacter marinus</name>
    <dbReference type="NCBI Taxonomy" id="477641"/>
    <lineage>
        <taxon>Bacteria</taxon>
        <taxon>Bacillati</taxon>
        <taxon>Actinomycetota</taxon>
        <taxon>Actinomycetes</taxon>
        <taxon>Geodermatophilales</taxon>
        <taxon>Geodermatophilaceae</taxon>
        <taxon>Modestobacter</taxon>
    </lineage>
</organism>
<dbReference type="InterPro" id="IPR016032">
    <property type="entry name" value="Sig_transdc_resp-reg_C-effctor"/>
</dbReference>
<dbReference type="Pfam" id="PF13401">
    <property type="entry name" value="AAA_22"/>
    <property type="match status" value="1"/>
</dbReference>
<keyword evidence="8" id="KW-1185">Reference proteome</keyword>
<name>A0A846LRS4_9ACTN</name>
<evidence type="ECO:0000256" key="1">
    <source>
        <dbReference type="ARBA" id="ARBA00005820"/>
    </source>
</evidence>
<dbReference type="SUPFAM" id="SSF46894">
    <property type="entry name" value="C-terminal effector domain of the bipartite response regulators"/>
    <property type="match status" value="1"/>
</dbReference>
<dbReference type="PANTHER" id="PTHR47691:SF3">
    <property type="entry name" value="HTH-TYPE TRANSCRIPTIONAL REGULATOR RV0890C-RELATED"/>
    <property type="match status" value="1"/>
</dbReference>
<dbReference type="SMART" id="SM01043">
    <property type="entry name" value="BTAD"/>
    <property type="match status" value="1"/>
</dbReference>
<dbReference type="Pfam" id="PF03704">
    <property type="entry name" value="BTAD"/>
    <property type="match status" value="1"/>
</dbReference>
<evidence type="ECO:0000259" key="4">
    <source>
        <dbReference type="PROSITE" id="PS51755"/>
    </source>
</evidence>
<dbReference type="Gene3D" id="1.25.40.10">
    <property type="entry name" value="Tetratricopeptide repeat domain"/>
    <property type="match status" value="1"/>
</dbReference>
<dbReference type="InterPro" id="IPR005158">
    <property type="entry name" value="BTAD"/>
</dbReference>
<dbReference type="GO" id="GO:0016887">
    <property type="term" value="F:ATP hydrolysis activity"/>
    <property type="evidence" value="ECO:0007669"/>
    <property type="project" value="InterPro"/>
</dbReference>
<dbReference type="EMBL" id="BMMI01000007">
    <property type="protein sequence ID" value="GGL78468.1"/>
    <property type="molecule type" value="Genomic_DNA"/>
</dbReference>
<comment type="similarity">
    <text evidence="1">Belongs to the AfsR/DnrI/RedD regulatory family.</text>
</comment>
<keyword evidence="2 3" id="KW-0238">DNA-binding</keyword>
<dbReference type="EMBL" id="JAAMPA010000002">
    <property type="protein sequence ID" value="NIH68982.1"/>
    <property type="molecule type" value="Genomic_DNA"/>
</dbReference>
<dbReference type="GO" id="GO:0003677">
    <property type="term" value="F:DNA binding"/>
    <property type="evidence" value="ECO:0007669"/>
    <property type="project" value="UniProtKB-UniRule"/>
</dbReference>
<dbReference type="InterPro" id="IPR036388">
    <property type="entry name" value="WH-like_DNA-bd_sf"/>
</dbReference>
<dbReference type="AlphaFoldDB" id="A0A846LRS4"/>
<dbReference type="InterPro" id="IPR011990">
    <property type="entry name" value="TPR-like_helical_dom_sf"/>
</dbReference>
<dbReference type="Pfam" id="PF00486">
    <property type="entry name" value="Trans_reg_C"/>
    <property type="match status" value="1"/>
</dbReference>
<dbReference type="PROSITE" id="PS51755">
    <property type="entry name" value="OMPR_PHOB"/>
    <property type="match status" value="1"/>
</dbReference>
<gene>
    <name evidence="6" type="ORF">FB380_003470</name>
    <name evidence="5" type="ORF">GCM10011589_38170</name>
</gene>
<dbReference type="GO" id="GO:0006355">
    <property type="term" value="P:regulation of DNA-templated transcription"/>
    <property type="evidence" value="ECO:0007669"/>
    <property type="project" value="InterPro"/>
</dbReference>
<reference evidence="6 7" key="3">
    <citation type="submission" date="2020-02" db="EMBL/GenBank/DDBJ databases">
        <title>Sequencing the genomes of 1000 actinobacteria strains.</title>
        <authorList>
            <person name="Klenk H.-P."/>
        </authorList>
    </citation>
    <scope>NUCLEOTIDE SEQUENCE [LARGE SCALE GENOMIC DNA]</scope>
    <source>
        <strain evidence="6 7">DSM 45201</strain>
    </source>
</reference>
<dbReference type="InterPro" id="IPR001867">
    <property type="entry name" value="OmpR/PhoB-type_DNA-bd"/>
</dbReference>
<dbReference type="SMART" id="SM00862">
    <property type="entry name" value="Trans_reg_C"/>
    <property type="match status" value="1"/>
</dbReference>
<feature type="domain" description="OmpR/PhoB-type" evidence="4">
    <location>
        <begin position="1"/>
        <end position="106"/>
    </location>
</feature>
<dbReference type="Proteomes" id="UP000552836">
    <property type="component" value="Unassembled WGS sequence"/>
</dbReference>
<dbReference type="InterPro" id="IPR027417">
    <property type="entry name" value="P-loop_NTPase"/>
</dbReference>
<dbReference type="GO" id="GO:0000160">
    <property type="term" value="P:phosphorelay signal transduction system"/>
    <property type="evidence" value="ECO:0007669"/>
    <property type="project" value="InterPro"/>
</dbReference>
<evidence type="ECO:0000313" key="8">
    <source>
        <dbReference type="Proteomes" id="UP000648663"/>
    </source>
</evidence>
<dbReference type="SUPFAM" id="SSF48452">
    <property type="entry name" value="TPR-like"/>
    <property type="match status" value="1"/>
</dbReference>
<dbReference type="Proteomes" id="UP000648663">
    <property type="component" value="Unassembled WGS sequence"/>
</dbReference>
<accession>A0A846LRS4</accession>
<sequence>MQSDTPDGALRIRDLGPLEVERAGVPVGLGGTRLAAALALLLVHAGQHVGVGALSEAMWGAESPSRSPSTLDSHVWRLRKALEPQRERGRPSATLRRDLGGYRLVTDAATIDSVRFAALADEARELLAAGRPEDARRTAERALALWRGQPYAGFADEPWAVAAVARLTEVRDQLRELLAEALLSCGAPERALLALGPGLAETPLRERLWSLRMLAQHRLGRAEEALRSYAEVRRVLLDELGLEPGTELRELQARILAEDPTLAGPGPWVPAAPTVRSPAAPGSGAAGGGGPVEVHLPHRVSALVGREQELAGLAETVPRRGLTTLVGAAGCGKTRLAVEVARTLAGRFPGGVWFVDLTAARDAGSVLSTVVSALALAPADTARPGAAVRAFLRDRRALLVLDNCEQVLDPVADLVDDWSRVPGGLAVLATSREPLEVDGEHVHPVGPLPPPTDDGDATASPAVALLLDRLAATGADRRDLGLLSAVVRIATAVDGVPLALELAADRARAFTLEEIAHQVTADPSSLARMGRGSDHHRTVRVAIEQSCAALPADEAALHRSLSALPGPFTVAAADGVYRGTDGDAGRTADLVARLVHHSLLVPLGPARPGGRSRFTQLATIRGHACHAAAADGPRLVRSRDAWVAGLVRDRPPLGHVTERAWFDALDDDLPAVRATLQHLLVERPSADGVWLAGRLGAFWYFRSKTVEGRAWAERAIDHEHLADPLSAALVRLTLAHHLCSGGDDDLAGPHVAAAFALLDGSGHAASRVVAEVLTLLTHSLVAAGGPDAAREVAGRVRAAAVATGTDPELDLFADACATLAGSVDGLGTDEALSGLHRRALQLGNAHVALLVAGMSVVAALRAADPARALT</sequence>
<reference evidence="5" key="4">
    <citation type="submission" date="2024-05" db="EMBL/GenBank/DDBJ databases">
        <authorList>
            <person name="Sun Q."/>
            <person name="Zhou Y."/>
        </authorList>
    </citation>
    <scope>NUCLEOTIDE SEQUENCE</scope>
    <source>
        <strain evidence="5">CGMCC 4.5581</strain>
    </source>
</reference>
<dbReference type="SUPFAM" id="SSF52540">
    <property type="entry name" value="P-loop containing nucleoside triphosphate hydrolases"/>
    <property type="match status" value="1"/>
</dbReference>
<evidence type="ECO:0000256" key="3">
    <source>
        <dbReference type="PROSITE-ProRule" id="PRU01091"/>
    </source>
</evidence>
<reference evidence="8" key="2">
    <citation type="journal article" date="2019" name="Int. J. Syst. Evol. Microbiol.">
        <title>The Global Catalogue of Microorganisms (GCM) 10K type strain sequencing project: providing services to taxonomists for standard genome sequencing and annotation.</title>
        <authorList>
            <consortium name="The Broad Institute Genomics Platform"/>
            <consortium name="The Broad Institute Genome Sequencing Center for Infectious Disease"/>
            <person name="Wu L."/>
            <person name="Ma J."/>
        </authorList>
    </citation>
    <scope>NUCLEOTIDE SEQUENCE [LARGE SCALE GENOMIC DNA]</scope>
    <source>
        <strain evidence="8">CGMCC 4.5581</strain>
    </source>
</reference>
<evidence type="ECO:0000256" key="2">
    <source>
        <dbReference type="ARBA" id="ARBA00023125"/>
    </source>
</evidence>
<reference evidence="5" key="1">
    <citation type="journal article" date="2014" name="Int. J. Syst. Evol. Microbiol.">
        <title>Complete genome of a new Firmicutes species belonging to the dominant human colonic microbiota ('Ruminococcus bicirculans') reveals two chromosomes and a selective capacity to utilize plant glucans.</title>
        <authorList>
            <consortium name="NISC Comparative Sequencing Program"/>
            <person name="Wegmann U."/>
            <person name="Louis P."/>
            <person name="Goesmann A."/>
            <person name="Henrissat B."/>
            <person name="Duncan S.H."/>
            <person name="Flint H.J."/>
        </authorList>
    </citation>
    <scope>NUCLEOTIDE SEQUENCE</scope>
    <source>
        <strain evidence="5">CGMCC 4.5581</strain>
    </source>
</reference>
<proteinExistence type="inferred from homology"/>
<feature type="DNA-binding region" description="OmpR/PhoB-type" evidence="3">
    <location>
        <begin position="1"/>
        <end position="106"/>
    </location>
</feature>